<dbReference type="EMBL" id="KM217576">
    <property type="protein sequence ID" value="AIU37081.1"/>
    <property type="molecule type" value="Genomic_DNA"/>
</dbReference>
<evidence type="ECO:0000256" key="1">
    <source>
        <dbReference type="ARBA" id="ARBA00022729"/>
    </source>
</evidence>
<evidence type="ECO:0000313" key="10">
    <source>
        <dbReference type="EMBL" id="QGY99596.1"/>
    </source>
</evidence>
<feature type="domain" description="Chitin-binding type-4" evidence="2">
    <location>
        <begin position="26"/>
        <end position="242"/>
    </location>
</feature>
<evidence type="ECO:0000313" key="13">
    <source>
        <dbReference type="EMBL" id="QGZ00021.1"/>
    </source>
</evidence>
<dbReference type="PANTHER" id="PTHR34823">
    <property type="entry name" value="GLCNAC-BINDING PROTEIN A"/>
    <property type="match status" value="1"/>
</dbReference>
<dbReference type="Pfam" id="PF03067">
    <property type="entry name" value="LPMO_10"/>
    <property type="match status" value="1"/>
</dbReference>
<reference evidence="4" key="2">
    <citation type="submission" date="2014-07" db="EMBL/GenBank/DDBJ databases">
        <title>Comparative genomics of CpGV: Evolution of a crop protection agent.</title>
        <authorList>
            <person name="Radtke P.C."/>
            <person name="Jehle J.A."/>
        </authorList>
    </citation>
    <scope>NUCLEOTIDE SEQUENCE</scope>
    <source>
        <strain evidence="4">CpGV-I07</strain>
    </source>
</reference>
<evidence type="ECO:0000313" key="6">
    <source>
        <dbReference type="EMBL" id="AIU37081.1"/>
    </source>
</evidence>
<evidence type="ECO:0000313" key="4">
    <source>
        <dbReference type="EMBL" id="AIU36802.1"/>
    </source>
</evidence>
<protein>
    <submittedName>
        <fullName evidence="6 7">Gp37</fullName>
    </submittedName>
</protein>
<dbReference type="EMBL" id="MN696170">
    <property type="protein sequence ID" value="QGZ00021.1"/>
    <property type="molecule type" value="Genomic_DNA"/>
</dbReference>
<dbReference type="EMBL" id="MN696168">
    <property type="protein sequence ID" value="QGY99738.1"/>
    <property type="molecule type" value="Genomic_DNA"/>
</dbReference>
<dbReference type="OrthoDB" id="8547at10239"/>
<evidence type="ECO:0000313" key="5">
    <source>
        <dbReference type="EMBL" id="AIU36939.1"/>
    </source>
</evidence>
<evidence type="ECO:0000313" key="9">
    <source>
        <dbReference type="EMBL" id="QGY99453.1"/>
    </source>
</evidence>
<dbReference type="EMBL" id="MN696169">
    <property type="protein sequence ID" value="QGY99879.1"/>
    <property type="molecule type" value="Genomic_DNA"/>
</dbReference>
<dbReference type="CDD" id="cd21178">
    <property type="entry name" value="Fusolin-like"/>
    <property type="match status" value="1"/>
</dbReference>
<dbReference type="EMBL" id="KM217575">
    <property type="protein sequence ID" value="AIU36939.1"/>
    <property type="molecule type" value="Genomic_DNA"/>
</dbReference>
<reference evidence="6" key="1">
    <citation type="journal article" date="2014" name="Proc. Natl. Acad. Sci. U.S.A.">
        <title>Baculovirus resistance in codling moth is virus isolate-dependent and the consequence of a mutation in viral gene pe38.</title>
        <authorList>
            <person name="Gebhardt M.M."/>
            <person name="Eberle K.E."/>
            <person name="Radtke P."/>
            <person name="Jehle J.A."/>
        </authorList>
    </citation>
    <scope>NUCLEOTIDE SEQUENCE</scope>
    <source>
        <strain evidence="4">CpGV-I07</strain>
        <strain evidence="6">CpGV-I12</strain>
        <strain evidence="5">CpGV-M</strain>
        <strain evidence="3">CpGV-S</strain>
    </source>
</reference>
<evidence type="ECO:0000313" key="14">
    <source>
        <dbReference type="EMBL" id="QGZ00163.1"/>
    </source>
</evidence>
<reference evidence="8" key="3">
    <citation type="journal article" date="2019" name="Virology">
        <title>Single nucleotide polymorphism (SNP) frequencies and distribution reveal complex genetic composition of seven novel natural isolates of Cydia pomonella granulovirus.</title>
        <authorList>
            <person name="Fan J."/>
            <person name="Wennmann J.T."/>
            <person name="Wang D."/>
            <person name="Jehle J.A."/>
        </authorList>
    </citation>
    <scope>NUCLEOTIDE SEQUENCE</scope>
    <source>
        <strain evidence="8">CpGV-ALE</strain>
        <strain evidence="9">CpGV-JQ</strain>
        <strain evidence="10">CpGV-KS1</strain>
        <strain evidence="11">CpGV-KS2</strain>
        <strain evidence="12">CpGV-WW</strain>
        <strain evidence="14">CpGV-ZY</strain>
        <strain evidence="13">CpGV-ZY2</strain>
    </source>
</reference>
<evidence type="ECO:0000259" key="2">
    <source>
        <dbReference type="Pfam" id="PF03067"/>
    </source>
</evidence>
<dbReference type="PANTHER" id="PTHR34823:SF1">
    <property type="entry name" value="CHITIN-BINDING TYPE-4 DOMAIN-CONTAINING PROTEIN"/>
    <property type="match status" value="1"/>
</dbReference>
<evidence type="ECO:0000313" key="11">
    <source>
        <dbReference type="EMBL" id="QGY99738.1"/>
    </source>
</evidence>
<name>A0A097P1Q9_GVCP</name>
<evidence type="ECO:0000313" key="3">
    <source>
        <dbReference type="EMBL" id="AIU36662.1"/>
    </source>
</evidence>
<proteinExistence type="predicted"/>
<dbReference type="EMBL" id="MN696166">
    <property type="protein sequence ID" value="QGY99453.1"/>
    <property type="molecule type" value="Genomic_DNA"/>
</dbReference>
<dbReference type="InterPro" id="IPR004302">
    <property type="entry name" value="Cellulose/chitin-bd_N"/>
</dbReference>
<organism evidence="6">
    <name type="scientific">Cydia pomonella granulosis virus</name>
    <name type="common">CpGV</name>
    <name type="synonym">Cydia pomonella granulovirus</name>
    <dbReference type="NCBI Taxonomy" id="28289"/>
    <lineage>
        <taxon>Viruses</taxon>
        <taxon>Viruses incertae sedis</taxon>
        <taxon>Naldaviricetes</taxon>
        <taxon>Lefavirales</taxon>
        <taxon>Baculoviridae</taxon>
        <taxon>Betabaculovirus</taxon>
        <taxon>Betabaculovirus cypomonellae</taxon>
    </lineage>
</organism>
<keyword evidence="1" id="KW-0732">Signal</keyword>
<dbReference type="EMBL" id="MN696171">
    <property type="protein sequence ID" value="QGZ00163.1"/>
    <property type="molecule type" value="Genomic_DNA"/>
</dbReference>
<dbReference type="EMBL" id="MN696167">
    <property type="protein sequence ID" value="QGY99596.1"/>
    <property type="molecule type" value="Genomic_DNA"/>
</dbReference>
<dbReference type="KEGG" id="vg:921373"/>
<dbReference type="EMBL" id="MN696165">
    <property type="protein sequence ID" value="QGY99312.1"/>
    <property type="molecule type" value="Genomic_DNA"/>
</dbReference>
<sequence>MMTIMKNPIIVLYILCTTVSVNVLGHGYMVYPLARQRHCYNGQDYYWPVDGAGIKDEGCRAAFQHVYTRNGNNSAAAQAMFNQNAEYAAMAGKDYRNLTHIRESVVPKYLCGAGAANASARFGDKSGMDTVNVTWRTNTVPYKERDTFYFCPTAVHEPGYFEVYVSREGYDAGKSSLQWSDLELVYSNTSNLVTKKLDLCSSDRMYELRDVKIPLRSGGFVMYVRWQREDVGGEGFYNCVDVVHKQTKSDL</sequence>
<organismHost>
    <name type="scientific">Cydia pomonella</name>
    <name type="common">Codling moth</name>
    <dbReference type="NCBI Taxonomy" id="82600"/>
</organismHost>
<dbReference type="InterPro" id="IPR014756">
    <property type="entry name" value="Ig_E-set"/>
</dbReference>
<dbReference type="InterPro" id="IPR051024">
    <property type="entry name" value="GlcNAc_Chitin_IntDeg"/>
</dbReference>
<gene>
    <name evidence="6" type="primary">orf13</name>
</gene>
<evidence type="ECO:0000313" key="12">
    <source>
        <dbReference type="EMBL" id="QGY99879.1"/>
    </source>
</evidence>
<dbReference type="SMR" id="A0A097P1Q9"/>
<reference evidence="7" key="4">
    <citation type="journal article" date="2019" name="Viruses">
        <title>Genome Analysis of A Novel South African Cydia pomonella granulovirus (CpGV-SA) with Resistance-Breaking Potential.</title>
        <authorList>
            <person name="Motsoeneng B."/>
            <person name="Jukes M.D."/>
            <person name="Knox C.M."/>
            <person name="Hill M.P."/>
            <person name="Moore S.D."/>
        </authorList>
    </citation>
    <scope>NUCLEOTIDE SEQUENCE</scope>
    <source>
        <strain evidence="7">CpGV-SA</strain>
    </source>
</reference>
<evidence type="ECO:0000313" key="7">
    <source>
        <dbReference type="EMBL" id="QDW81074.1"/>
    </source>
</evidence>
<evidence type="ECO:0000313" key="8">
    <source>
        <dbReference type="EMBL" id="QGY99312.1"/>
    </source>
</evidence>
<dbReference type="EMBL" id="KM217573">
    <property type="protein sequence ID" value="AIU36662.1"/>
    <property type="molecule type" value="Genomic_DNA"/>
</dbReference>
<dbReference type="EMBL" id="MN075941">
    <property type="protein sequence ID" value="QDW81074.1"/>
    <property type="molecule type" value="Genomic_DNA"/>
</dbReference>
<accession>A0A097P1Q9</accession>
<dbReference type="SUPFAM" id="SSF81296">
    <property type="entry name" value="E set domains"/>
    <property type="match status" value="1"/>
</dbReference>
<dbReference type="EMBL" id="KM217574">
    <property type="protein sequence ID" value="AIU36802.1"/>
    <property type="molecule type" value="Genomic_DNA"/>
</dbReference>
<dbReference type="Gene3D" id="2.70.50.50">
    <property type="entry name" value="chitin-binding protein cbp21"/>
    <property type="match status" value="1"/>
</dbReference>